<dbReference type="SMART" id="SM00342">
    <property type="entry name" value="HTH_ARAC"/>
    <property type="match status" value="1"/>
</dbReference>
<dbReference type="SUPFAM" id="SSF51215">
    <property type="entry name" value="Regulatory protein AraC"/>
    <property type="match status" value="1"/>
</dbReference>
<dbReference type="InterPro" id="IPR003313">
    <property type="entry name" value="AraC-bd"/>
</dbReference>
<comment type="caution">
    <text evidence="5">The sequence shown here is derived from an EMBL/GenBank/DDBJ whole genome shotgun (WGS) entry which is preliminary data.</text>
</comment>
<dbReference type="PANTHER" id="PTHR43280:SF32">
    <property type="entry name" value="TRANSCRIPTIONAL REGULATORY PROTEIN"/>
    <property type="match status" value="1"/>
</dbReference>
<dbReference type="InterPro" id="IPR018060">
    <property type="entry name" value="HTH_AraC"/>
</dbReference>
<dbReference type="PRINTS" id="PR00032">
    <property type="entry name" value="HTHARAC"/>
</dbReference>
<keyword evidence="2" id="KW-0238">DNA-binding</keyword>
<sequence>MKLIPVRNIHSSIKEPDTSGEFIIWDLCELLSGRDMVQDLHRHGFYFLLIIENGTGEHTIDFISYPFVARSIYLMRPGQVHKLTLNSNCKGYLLQFTDEFCLSYDITTKQTLKKICQRSYYQTEPEAFERISSLMTAILREISEKKYRYEYAIQINVQLLFVELLRQVHSLTDVTDGRKSYQSERLEEFKALIADHVSDHKQIFWYAERMNLTTYQLNTLSKRALGKSGSELITEYILLEAKRYLLGTTNQVSQISLHLGYEDISYFIRFFKKHTGYSPEAFRNNFK</sequence>
<evidence type="ECO:0000256" key="3">
    <source>
        <dbReference type="ARBA" id="ARBA00023163"/>
    </source>
</evidence>
<dbReference type="OrthoDB" id="2585681at2"/>
<dbReference type="InterPro" id="IPR009057">
    <property type="entry name" value="Homeodomain-like_sf"/>
</dbReference>
<keyword evidence="1" id="KW-0805">Transcription regulation</keyword>
<dbReference type="Gene3D" id="1.10.10.60">
    <property type="entry name" value="Homeodomain-like"/>
    <property type="match status" value="1"/>
</dbReference>
<proteinExistence type="predicted"/>
<keyword evidence="6" id="KW-1185">Reference proteome</keyword>
<accession>A0A2U2PKL1</accession>
<dbReference type="Pfam" id="PF02311">
    <property type="entry name" value="AraC_binding"/>
    <property type="match status" value="1"/>
</dbReference>
<dbReference type="Pfam" id="PF12833">
    <property type="entry name" value="HTH_18"/>
    <property type="match status" value="1"/>
</dbReference>
<organism evidence="5 6">
    <name type="scientific">Pararcticibacter amylolyticus</name>
    <dbReference type="NCBI Taxonomy" id="2173175"/>
    <lineage>
        <taxon>Bacteria</taxon>
        <taxon>Pseudomonadati</taxon>
        <taxon>Bacteroidota</taxon>
        <taxon>Sphingobacteriia</taxon>
        <taxon>Sphingobacteriales</taxon>
        <taxon>Sphingobacteriaceae</taxon>
        <taxon>Pararcticibacter</taxon>
    </lineage>
</organism>
<evidence type="ECO:0000256" key="2">
    <source>
        <dbReference type="ARBA" id="ARBA00023125"/>
    </source>
</evidence>
<dbReference type="GO" id="GO:0043565">
    <property type="term" value="F:sequence-specific DNA binding"/>
    <property type="evidence" value="ECO:0007669"/>
    <property type="project" value="InterPro"/>
</dbReference>
<keyword evidence="3" id="KW-0804">Transcription</keyword>
<dbReference type="GO" id="GO:0003700">
    <property type="term" value="F:DNA-binding transcription factor activity"/>
    <property type="evidence" value="ECO:0007669"/>
    <property type="project" value="InterPro"/>
</dbReference>
<dbReference type="InterPro" id="IPR037923">
    <property type="entry name" value="HTH-like"/>
</dbReference>
<dbReference type="EMBL" id="QEAS01000003">
    <property type="protein sequence ID" value="PWG81814.1"/>
    <property type="molecule type" value="Genomic_DNA"/>
</dbReference>
<dbReference type="PANTHER" id="PTHR43280">
    <property type="entry name" value="ARAC-FAMILY TRANSCRIPTIONAL REGULATOR"/>
    <property type="match status" value="1"/>
</dbReference>
<evidence type="ECO:0000256" key="1">
    <source>
        <dbReference type="ARBA" id="ARBA00023015"/>
    </source>
</evidence>
<evidence type="ECO:0000313" key="5">
    <source>
        <dbReference type="EMBL" id="PWG81814.1"/>
    </source>
</evidence>
<evidence type="ECO:0000259" key="4">
    <source>
        <dbReference type="PROSITE" id="PS01124"/>
    </source>
</evidence>
<protein>
    <submittedName>
        <fullName evidence="5">AraC family transcriptional regulator</fullName>
    </submittedName>
</protein>
<gene>
    <name evidence="5" type="ORF">DDR33_05495</name>
</gene>
<dbReference type="InterPro" id="IPR020449">
    <property type="entry name" value="Tscrpt_reg_AraC-type_HTH"/>
</dbReference>
<name>A0A2U2PKL1_9SPHI</name>
<dbReference type="RefSeq" id="WP_109414755.1">
    <property type="nucleotide sequence ID" value="NZ_QEAS01000003.1"/>
</dbReference>
<dbReference type="PROSITE" id="PS01124">
    <property type="entry name" value="HTH_ARAC_FAMILY_2"/>
    <property type="match status" value="1"/>
</dbReference>
<feature type="domain" description="HTH araC/xylS-type" evidence="4">
    <location>
        <begin position="187"/>
        <end position="285"/>
    </location>
</feature>
<evidence type="ECO:0000313" key="6">
    <source>
        <dbReference type="Proteomes" id="UP000245647"/>
    </source>
</evidence>
<dbReference type="SUPFAM" id="SSF46689">
    <property type="entry name" value="Homeodomain-like"/>
    <property type="match status" value="1"/>
</dbReference>
<reference evidence="5 6" key="1">
    <citation type="submission" date="2018-04" db="EMBL/GenBank/DDBJ databases">
        <title>Pedobacter chongqingensis sp. nov., isolated from a rottenly hemp rope.</title>
        <authorList>
            <person name="Cai Y."/>
        </authorList>
    </citation>
    <scope>NUCLEOTIDE SEQUENCE [LARGE SCALE GENOMIC DNA]</scope>
    <source>
        <strain evidence="5 6">FJ4-8</strain>
    </source>
</reference>
<dbReference type="Proteomes" id="UP000245647">
    <property type="component" value="Unassembled WGS sequence"/>
</dbReference>
<dbReference type="AlphaFoldDB" id="A0A2U2PKL1"/>